<dbReference type="InterPro" id="IPR000831">
    <property type="entry name" value="Trp_repress"/>
</dbReference>
<dbReference type="InterPro" id="IPR010921">
    <property type="entry name" value="Trp_repressor/repl_initiator"/>
</dbReference>
<organism evidence="1 2">
    <name type="scientific">Candidatus Dojkabacteria bacterium</name>
    <dbReference type="NCBI Taxonomy" id="2099670"/>
    <lineage>
        <taxon>Bacteria</taxon>
        <taxon>Candidatus Dojkabacteria</taxon>
    </lineage>
</organism>
<dbReference type="PANTHER" id="PTHR40080:SF1">
    <property type="entry name" value="TRPR-LIKE PROTEIN YERC_YECD"/>
    <property type="match status" value="1"/>
</dbReference>
<dbReference type="EMBL" id="JAGQLH010000075">
    <property type="protein sequence ID" value="MCA9386069.1"/>
    <property type="molecule type" value="Genomic_DNA"/>
</dbReference>
<dbReference type="Gene3D" id="1.10.1270.10">
    <property type="entry name" value="TrpR-like"/>
    <property type="match status" value="1"/>
</dbReference>
<evidence type="ECO:0000313" key="2">
    <source>
        <dbReference type="Proteomes" id="UP000754563"/>
    </source>
</evidence>
<accession>A0A955L9M3</accession>
<sequence>MISSKYTETISSPKFLNFFRTFLKLRTEEEITKFLLDLMTIKELETFASRWQVAEMLHEGRPYTEIERLTGLSSATIARVSESLQYGHDGYKIVFDRLNK</sequence>
<dbReference type="PANTHER" id="PTHR40080">
    <property type="entry name" value="LMO1763 PROTEIN"/>
    <property type="match status" value="1"/>
</dbReference>
<dbReference type="NCBIfam" id="TIGR02531">
    <property type="entry name" value="yecD_yerC"/>
    <property type="match status" value="1"/>
</dbReference>
<dbReference type="GO" id="GO:0043565">
    <property type="term" value="F:sequence-specific DNA binding"/>
    <property type="evidence" value="ECO:0007669"/>
    <property type="project" value="InterPro"/>
</dbReference>
<reference evidence="1" key="1">
    <citation type="submission" date="2020-04" db="EMBL/GenBank/DDBJ databases">
        <authorList>
            <person name="Zhang T."/>
        </authorList>
    </citation>
    <scope>NUCLEOTIDE SEQUENCE</scope>
    <source>
        <strain evidence="1">HKST-UBA11</strain>
    </source>
</reference>
<dbReference type="InterPro" id="IPR013368">
    <property type="entry name" value="YecD_YerC"/>
</dbReference>
<dbReference type="Pfam" id="PF01371">
    <property type="entry name" value="Trp_repressor"/>
    <property type="match status" value="1"/>
</dbReference>
<dbReference type="SUPFAM" id="SSF48295">
    <property type="entry name" value="TrpR-like"/>
    <property type="match status" value="1"/>
</dbReference>
<reference evidence="1" key="2">
    <citation type="journal article" date="2021" name="Microbiome">
        <title>Successional dynamics and alternative stable states in a saline activated sludge microbial community over 9 years.</title>
        <authorList>
            <person name="Wang Y."/>
            <person name="Ye J."/>
            <person name="Ju F."/>
            <person name="Liu L."/>
            <person name="Boyd J.A."/>
            <person name="Deng Y."/>
            <person name="Parks D.H."/>
            <person name="Jiang X."/>
            <person name="Yin X."/>
            <person name="Woodcroft B.J."/>
            <person name="Tyson G.W."/>
            <person name="Hugenholtz P."/>
            <person name="Polz M.F."/>
            <person name="Zhang T."/>
        </authorList>
    </citation>
    <scope>NUCLEOTIDE SEQUENCE</scope>
    <source>
        <strain evidence="1">HKST-UBA11</strain>
    </source>
</reference>
<evidence type="ECO:0000313" key="1">
    <source>
        <dbReference type="EMBL" id="MCA9386069.1"/>
    </source>
</evidence>
<dbReference type="Proteomes" id="UP000754563">
    <property type="component" value="Unassembled WGS sequence"/>
</dbReference>
<protein>
    <submittedName>
        <fullName evidence="1">TrpR-like protein YerC/YecD</fullName>
    </submittedName>
</protein>
<proteinExistence type="predicted"/>
<name>A0A955L9M3_9BACT</name>
<dbReference type="AlphaFoldDB" id="A0A955L9M3"/>
<gene>
    <name evidence="1" type="ORF">KC717_05465</name>
</gene>
<dbReference type="InterPro" id="IPR038116">
    <property type="entry name" value="TrpR-like_sf"/>
</dbReference>
<comment type="caution">
    <text evidence="1">The sequence shown here is derived from an EMBL/GenBank/DDBJ whole genome shotgun (WGS) entry which is preliminary data.</text>
</comment>
<dbReference type="GO" id="GO:0003700">
    <property type="term" value="F:DNA-binding transcription factor activity"/>
    <property type="evidence" value="ECO:0007669"/>
    <property type="project" value="InterPro"/>
</dbReference>
<dbReference type="PIRSF" id="PIRSF012508">
    <property type="entry name" value="YerC"/>
    <property type="match status" value="1"/>
</dbReference>